<dbReference type="AlphaFoldDB" id="K0NJ20"/>
<sequence>MGDLIKGNTVHIKDNRIFAGKHAGTNPPENNIIIASYSGIDHHIGDHVCNSLDIYDIGILKIRFGKCRDGRRDIPDIFFSFVCRNGDGLKPVLFFLSMANAGNSQQYQANGQTLLDLCAY</sequence>
<reference evidence="1 2" key="1">
    <citation type="journal article" date="2013" name="Environ. Microbiol.">
        <title>Complete genome, catabolic sub-proteomes and key-metabolites of Desulfobacula toluolica Tol2, a marine, aromatic compound-degrading, sulfate-reducing bacterium.</title>
        <authorList>
            <person name="Wohlbrand L."/>
            <person name="Jacob J.H."/>
            <person name="Kube M."/>
            <person name="Mussmann M."/>
            <person name="Jarling R."/>
            <person name="Beck A."/>
            <person name="Amann R."/>
            <person name="Wilkes H."/>
            <person name="Reinhardt R."/>
            <person name="Rabus R."/>
        </authorList>
    </citation>
    <scope>NUCLEOTIDE SEQUENCE [LARGE SCALE GENOMIC DNA]</scope>
    <source>
        <strain evidence="2">DSM 7467 / Tol2</strain>
    </source>
</reference>
<dbReference type="HOGENOM" id="CLU_2045920_0_0_7"/>
<dbReference type="Proteomes" id="UP000007347">
    <property type="component" value="Chromosome"/>
</dbReference>
<accession>K0NJ20</accession>
<name>K0NJ20_DESTT</name>
<organism evidence="1 2">
    <name type="scientific">Desulfobacula toluolica (strain DSM 7467 / Tol2)</name>
    <dbReference type="NCBI Taxonomy" id="651182"/>
    <lineage>
        <taxon>Bacteria</taxon>
        <taxon>Pseudomonadati</taxon>
        <taxon>Thermodesulfobacteriota</taxon>
        <taxon>Desulfobacteria</taxon>
        <taxon>Desulfobacterales</taxon>
        <taxon>Desulfobacteraceae</taxon>
        <taxon>Desulfobacula</taxon>
    </lineage>
</organism>
<evidence type="ECO:0000313" key="2">
    <source>
        <dbReference type="Proteomes" id="UP000007347"/>
    </source>
</evidence>
<keyword evidence="2" id="KW-1185">Reference proteome</keyword>
<dbReference type="STRING" id="651182.TOL2_C33090"/>
<proteinExistence type="predicted"/>
<dbReference type="EMBL" id="FO203503">
    <property type="protein sequence ID" value="CCK81466.1"/>
    <property type="molecule type" value="Genomic_DNA"/>
</dbReference>
<protein>
    <submittedName>
        <fullName evidence="1">Uncharacterized protein</fullName>
    </submittedName>
</protein>
<gene>
    <name evidence="1" type="ordered locus">TOL2_C33090</name>
</gene>
<evidence type="ECO:0000313" key="1">
    <source>
        <dbReference type="EMBL" id="CCK81466.1"/>
    </source>
</evidence>
<dbReference type="KEGG" id="dto:TOL2_C33090"/>